<dbReference type="EMBL" id="CP002608">
    <property type="protein sequence ID" value="AEB41794.1"/>
    <property type="molecule type" value="Genomic_DNA"/>
</dbReference>
<proteinExistence type="predicted"/>
<sequence>MQKLMPKNTCLLTFEEMQQLEAKALNIEEKFFLQKPPRRF</sequence>
<gene>
    <name evidence="1" type="ordered locus">G5S_0851</name>
</gene>
<reference evidence="1 2" key="1">
    <citation type="journal article" date="2011" name="J. Bacteriol.">
        <title>Genome sequence of the obligate intracellular animal pathogen Chlamydia pecorum E58.</title>
        <authorList>
            <person name="Mojica S."/>
            <person name="Huot Creasy H."/>
            <person name="Daugherty S."/>
            <person name="Read T.D."/>
            <person name="Kim T."/>
            <person name="Kaltenboeck B."/>
            <person name="Bavoil P."/>
            <person name="Myers G.S."/>
        </authorList>
    </citation>
    <scope>NUCLEOTIDE SEQUENCE [LARGE SCALE GENOMIC DNA]</scope>
    <source>
        <strain evidence="1 2">E58</strain>
    </source>
</reference>
<keyword evidence="2" id="KW-1185">Reference proteome</keyword>
<name>A0AA34RDP6_CHLPE</name>
<dbReference type="Proteomes" id="UP000008305">
    <property type="component" value="Chromosome"/>
</dbReference>
<organism evidence="1 2">
    <name type="scientific">Chlamydia pecorum (strain ATCC VR-628 / DSM 29919 / E58)</name>
    <name type="common">Chlamydophila pecorum</name>
    <dbReference type="NCBI Taxonomy" id="331635"/>
    <lineage>
        <taxon>Bacteria</taxon>
        <taxon>Pseudomonadati</taxon>
        <taxon>Chlamydiota</taxon>
        <taxon>Chlamydiia</taxon>
        <taxon>Chlamydiales</taxon>
        <taxon>Chlamydiaceae</taxon>
        <taxon>Chlamydia/Chlamydophila group</taxon>
        <taxon>Chlamydia</taxon>
    </lineage>
</organism>
<protein>
    <submittedName>
        <fullName evidence="1">Uncharacterized protein</fullName>
    </submittedName>
</protein>
<evidence type="ECO:0000313" key="1">
    <source>
        <dbReference type="EMBL" id="AEB41794.1"/>
    </source>
</evidence>
<dbReference type="KEGG" id="cpm:G5S_0851"/>
<dbReference type="AlphaFoldDB" id="A0AA34RDP6"/>
<accession>A0AA34RDP6</accession>
<evidence type="ECO:0000313" key="2">
    <source>
        <dbReference type="Proteomes" id="UP000008305"/>
    </source>
</evidence>